<evidence type="ECO:0000313" key="1">
    <source>
        <dbReference type="EMBL" id="CBJ34263.1"/>
    </source>
</evidence>
<protein>
    <submittedName>
        <fullName evidence="1">Uncharacterized protein</fullName>
    </submittedName>
</protein>
<proteinExistence type="predicted"/>
<reference evidence="1 2" key="1">
    <citation type="journal article" date="2010" name="Nature">
        <title>The Ectocarpus genome and the independent evolution of multicellularity in brown algae.</title>
        <authorList>
            <person name="Cock J.M."/>
            <person name="Sterck L."/>
            <person name="Rouze P."/>
            <person name="Scornet D."/>
            <person name="Allen A.E."/>
            <person name="Amoutzias G."/>
            <person name="Anthouard V."/>
            <person name="Artiguenave F."/>
            <person name="Aury J.M."/>
            <person name="Badger J.H."/>
            <person name="Beszteri B."/>
            <person name="Billiau K."/>
            <person name="Bonnet E."/>
            <person name="Bothwell J.H."/>
            <person name="Bowler C."/>
            <person name="Boyen C."/>
            <person name="Brownlee C."/>
            <person name="Carrano C.J."/>
            <person name="Charrier B."/>
            <person name="Cho G.Y."/>
            <person name="Coelho S.M."/>
            <person name="Collen J."/>
            <person name="Corre E."/>
            <person name="Da Silva C."/>
            <person name="Delage L."/>
            <person name="Delaroque N."/>
            <person name="Dittami S.M."/>
            <person name="Doulbeau S."/>
            <person name="Elias M."/>
            <person name="Farnham G."/>
            <person name="Gachon C.M."/>
            <person name="Gschloessl B."/>
            <person name="Heesch S."/>
            <person name="Jabbari K."/>
            <person name="Jubin C."/>
            <person name="Kawai H."/>
            <person name="Kimura K."/>
            <person name="Kloareg B."/>
            <person name="Kupper F.C."/>
            <person name="Lang D."/>
            <person name="Le Bail A."/>
            <person name="Leblanc C."/>
            <person name="Lerouge P."/>
            <person name="Lohr M."/>
            <person name="Lopez P.J."/>
            <person name="Martens C."/>
            <person name="Maumus F."/>
            <person name="Michel G."/>
            <person name="Miranda-Saavedra D."/>
            <person name="Morales J."/>
            <person name="Moreau H."/>
            <person name="Motomura T."/>
            <person name="Nagasato C."/>
            <person name="Napoli C.A."/>
            <person name="Nelson D.R."/>
            <person name="Nyvall-Collen P."/>
            <person name="Peters A.F."/>
            <person name="Pommier C."/>
            <person name="Potin P."/>
            <person name="Poulain J."/>
            <person name="Quesneville H."/>
            <person name="Read B."/>
            <person name="Rensing S.A."/>
            <person name="Ritter A."/>
            <person name="Rousvoal S."/>
            <person name="Samanta M."/>
            <person name="Samson G."/>
            <person name="Schroeder D.C."/>
            <person name="Segurens B."/>
            <person name="Strittmatter M."/>
            <person name="Tonon T."/>
            <person name="Tregear J.W."/>
            <person name="Valentin K."/>
            <person name="von Dassow P."/>
            <person name="Yamagishi T."/>
            <person name="Van de Peer Y."/>
            <person name="Wincker P."/>
        </authorList>
    </citation>
    <scope>NUCLEOTIDE SEQUENCE [LARGE SCALE GENOMIC DNA]</scope>
    <source>
        <strain evidence="2">Ec32 / CCAP1310/4</strain>
    </source>
</reference>
<sequence length="101" mass="11635">MTSRGTLMNSPYDSPVWTHAFSTFLSSTDFGHPRFRFHWYFGFDAGDPIYDAAGAAAHLHKQFGKLAIEEFRRQGLTANDVEHRWRDGSLRLKAKHYLGME</sequence>
<organism evidence="1 2">
    <name type="scientific">Ectocarpus siliculosus</name>
    <name type="common">Brown alga</name>
    <name type="synonym">Conferva siliculosa</name>
    <dbReference type="NCBI Taxonomy" id="2880"/>
    <lineage>
        <taxon>Eukaryota</taxon>
        <taxon>Sar</taxon>
        <taxon>Stramenopiles</taxon>
        <taxon>Ochrophyta</taxon>
        <taxon>PX clade</taxon>
        <taxon>Phaeophyceae</taxon>
        <taxon>Ectocarpales</taxon>
        <taxon>Ectocarpaceae</taxon>
        <taxon>Ectocarpus</taxon>
    </lineage>
</organism>
<keyword evidence="2" id="KW-1185">Reference proteome</keyword>
<gene>
    <name evidence="1" type="ORF">Esi_1802_0001</name>
</gene>
<dbReference type="AlphaFoldDB" id="D7FNW5"/>
<evidence type="ECO:0000313" key="2">
    <source>
        <dbReference type="Proteomes" id="UP000002630"/>
    </source>
</evidence>
<dbReference type="OrthoDB" id="198066at2759"/>
<dbReference type="EMBL" id="FN649760">
    <property type="protein sequence ID" value="CBJ34263.1"/>
    <property type="molecule type" value="Genomic_DNA"/>
</dbReference>
<dbReference type="Proteomes" id="UP000002630">
    <property type="component" value="Unassembled WGS sequence"/>
</dbReference>
<dbReference type="InParanoid" id="D7FNW5"/>
<accession>D7FNW5</accession>
<name>D7FNW5_ECTSI</name>